<proteinExistence type="predicted"/>
<name>A0A7X8SQ60_9BACT</name>
<dbReference type="AlphaFoldDB" id="A0A7X8SQ60"/>
<organism evidence="1 2">
    <name type="scientific">Flammeovirga agarivorans</name>
    <dbReference type="NCBI Taxonomy" id="2726742"/>
    <lineage>
        <taxon>Bacteria</taxon>
        <taxon>Pseudomonadati</taxon>
        <taxon>Bacteroidota</taxon>
        <taxon>Cytophagia</taxon>
        <taxon>Cytophagales</taxon>
        <taxon>Flammeovirgaceae</taxon>
        <taxon>Flammeovirga</taxon>
    </lineage>
</organism>
<dbReference type="Proteomes" id="UP000585050">
    <property type="component" value="Unassembled WGS sequence"/>
</dbReference>
<evidence type="ECO:0000313" key="2">
    <source>
        <dbReference type="Proteomes" id="UP000585050"/>
    </source>
</evidence>
<accession>A0A7X8SQ60</accession>
<reference evidence="1 2" key="1">
    <citation type="submission" date="2020-04" db="EMBL/GenBank/DDBJ databases">
        <title>Flammeovirga sp. SR4, a novel species isolated from seawater.</title>
        <authorList>
            <person name="Wang X."/>
        </authorList>
    </citation>
    <scope>NUCLEOTIDE SEQUENCE [LARGE SCALE GENOMIC DNA]</scope>
    <source>
        <strain evidence="1 2">SR4</strain>
    </source>
</reference>
<dbReference type="EMBL" id="JABAIL010000010">
    <property type="protein sequence ID" value="NLR94177.1"/>
    <property type="molecule type" value="Genomic_DNA"/>
</dbReference>
<evidence type="ECO:0000313" key="1">
    <source>
        <dbReference type="EMBL" id="NLR94177.1"/>
    </source>
</evidence>
<comment type="caution">
    <text evidence="1">The sequence shown here is derived from an EMBL/GenBank/DDBJ whole genome shotgun (WGS) entry which is preliminary data.</text>
</comment>
<sequence>MDKENELGFLSQMFDTLYLFPEELEDIEIPEEELDQLNTTGDEQEIKEKKTSPTPVVATPIKKAIKKQLPTDYYGENKRYITIFIEHSGVDIFRSKEFQLLLKIIGALQLTLQEVAVINVLEQKDNLPKLIEKLSPQYYLYFINKNESPLSSESVPKYVPTEIDGKPAVAADSLTKLLLDVEKKRDLWMALKTLFEI</sequence>
<dbReference type="RefSeq" id="WP_168884889.1">
    <property type="nucleotide sequence ID" value="NZ_JABAIL010000010.1"/>
</dbReference>
<keyword evidence="2" id="KW-1185">Reference proteome</keyword>
<gene>
    <name evidence="1" type="ORF">HGP29_23440</name>
</gene>
<protein>
    <submittedName>
        <fullName evidence="1">Uncharacterized protein</fullName>
    </submittedName>
</protein>